<accession>A0A939INT3</accession>
<dbReference type="InterPro" id="IPR046493">
    <property type="entry name" value="DUF6586"/>
</dbReference>
<evidence type="ECO:0008006" key="4">
    <source>
        <dbReference type="Google" id="ProtNLM"/>
    </source>
</evidence>
<dbReference type="Proteomes" id="UP000664303">
    <property type="component" value="Unassembled WGS sequence"/>
</dbReference>
<protein>
    <recommendedName>
        <fullName evidence="4">PasA protein</fullName>
    </recommendedName>
</protein>
<name>A0A939INT3_9GAMM</name>
<feature type="region of interest" description="Disordered" evidence="1">
    <location>
        <begin position="111"/>
        <end position="139"/>
    </location>
</feature>
<organism evidence="2 3">
    <name type="scientific">Parahaliea mediterranea</name>
    <dbReference type="NCBI Taxonomy" id="651086"/>
    <lineage>
        <taxon>Bacteria</taxon>
        <taxon>Pseudomonadati</taxon>
        <taxon>Pseudomonadota</taxon>
        <taxon>Gammaproteobacteria</taxon>
        <taxon>Cellvibrionales</taxon>
        <taxon>Halieaceae</taxon>
        <taxon>Parahaliea</taxon>
    </lineage>
</organism>
<dbReference type="AlphaFoldDB" id="A0A939INT3"/>
<sequence>MSSARGLANHHLYLARLVLDAWGRECEAQQVSAATLSEAFGPACHAHLGRAYGWFLLAVAGAEPLPLEPPSRAADLPPRPAGKAVPGEIREFERLEREGWLAQMLAWAPQRPGQGSAARARQPGNLARPAPSVDGPDTFRGWARDLDSLFQRMGDSLDEY</sequence>
<comment type="caution">
    <text evidence="2">The sequence shown here is derived from an EMBL/GenBank/DDBJ whole genome shotgun (WGS) entry which is preliminary data.</text>
</comment>
<dbReference type="Pfam" id="PF20227">
    <property type="entry name" value="DUF6586"/>
    <property type="match status" value="1"/>
</dbReference>
<reference evidence="2" key="1">
    <citation type="submission" date="2021-02" db="EMBL/GenBank/DDBJ databases">
        <title>PHA producing bacteria isolated from coastal sediment in Guangdong, Shenzhen.</title>
        <authorList>
            <person name="Zheng W."/>
            <person name="Yu S."/>
            <person name="Huang Y."/>
        </authorList>
    </citation>
    <scope>NUCLEOTIDE SEQUENCE</scope>
    <source>
        <strain evidence="2">TN14-10</strain>
    </source>
</reference>
<dbReference type="EMBL" id="JAFKCZ010000014">
    <property type="protein sequence ID" value="MBN7798377.1"/>
    <property type="molecule type" value="Genomic_DNA"/>
</dbReference>
<evidence type="ECO:0000313" key="3">
    <source>
        <dbReference type="Proteomes" id="UP000664303"/>
    </source>
</evidence>
<gene>
    <name evidence="2" type="ORF">JYP50_17370</name>
</gene>
<evidence type="ECO:0000313" key="2">
    <source>
        <dbReference type="EMBL" id="MBN7798377.1"/>
    </source>
</evidence>
<keyword evidence="3" id="KW-1185">Reference proteome</keyword>
<evidence type="ECO:0000256" key="1">
    <source>
        <dbReference type="SAM" id="MobiDB-lite"/>
    </source>
</evidence>
<dbReference type="RefSeq" id="WP_206561824.1">
    <property type="nucleotide sequence ID" value="NZ_JAFKCZ010000014.1"/>
</dbReference>
<proteinExistence type="predicted"/>